<dbReference type="AlphaFoldDB" id="A0A1I5Y5T0"/>
<dbReference type="GeneID" id="99647793"/>
<evidence type="ECO:0000313" key="2">
    <source>
        <dbReference type="Proteomes" id="UP000183413"/>
    </source>
</evidence>
<reference evidence="1 2" key="1">
    <citation type="submission" date="2016-10" db="EMBL/GenBank/DDBJ databases">
        <authorList>
            <person name="de Groot N.N."/>
        </authorList>
    </citation>
    <scope>NUCLEOTIDE SEQUENCE [LARGE SCALE GENOMIC DNA]</scope>
    <source>
        <strain evidence="1 2">DSM 43067</strain>
    </source>
</reference>
<dbReference type="InParanoid" id="A0A1I5Y5T0"/>
<protein>
    <submittedName>
        <fullName evidence="1">Uncharacterized protein</fullName>
    </submittedName>
</protein>
<dbReference type="STRING" id="1993.SAMN04489713_13024"/>
<accession>A0A1I5Y5T0</accession>
<organism evidence="1 2">
    <name type="scientific">Actinomadura madurae</name>
    <dbReference type="NCBI Taxonomy" id="1993"/>
    <lineage>
        <taxon>Bacteria</taxon>
        <taxon>Bacillati</taxon>
        <taxon>Actinomycetota</taxon>
        <taxon>Actinomycetes</taxon>
        <taxon>Streptosporangiales</taxon>
        <taxon>Thermomonosporaceae</taxon>
        <taxon>Actinomadura</taxon>
    </lineage>
</organism>
<dbReference type="EMBL" id="FOVH01000030">
    <property type="protein sequence ID" value="SFQ39548.1"/>
    <property type="molecule type" value="Genomic_DNA"/>
</dbReference>
<dbReference type="RefSeq" id="WP_021595451.1">
    <property type="nucleotide sequence ID" value="NZ_CP083237.1"/>
</dbReference>
<gene>
    <name evidence="1" type="ORF">SAMN04489713_13024</name>
</gene>
<name>A0A1I5Y5T0_9ACTN</name>
<sequence>MKGILVRVRAAARGLSRRCADRARPAGAAVRAAMMAVAGTMGAGRPAVVIACAAATLATDLVTYRLAALEDVADPHDEG</sequence>
<proteinExistence type="predicted"/>
<keyword evidence="2" id="KW-1185">Reference proteome</keyword>
<dbReference type="Proteomes" id="UP000183413">
    <property type="component" value="Unassembled WGS sequence"/>
</dbReference>
<evidence type="ECO:0000313" key="1">
    <source>
        <dbReference type="EMBL" id="SFQ39548.1"/>
    </source>
</evidence>